<evidence type="ECO:0000256" key="1">
    <source>
        <dbReference type="SAM" id="MobiDB-lite"/>
    </source>
</evidence>
<dbReference type="CDD" id="cd00167">
    <property type="entry name" value="SANT"/>
    <property type="match status" value="1"/>
</dbReference>
<dbReference type="GO" id="GO:0070898">
    <property type="term" value="P:RNA polymerase III preinitiation complex assembly"/>
    <property type="evidence" value="ECO:0007669"/>
    <property type="project" value="TreeGrafter"/>
</dbReference>
<evidence type="ECO:0000313" key="3">
    <source>
        <dbReference type="EMBL" id="KAK3026714.1"/>
    </source>
</evidence>
<dbReference type="GO" id="GO:0000126">
    <property type="term" value="C:transcription factor TFIIIB complex"/>
    <property type="evidence" value="ECO:0007669"/>
    <property type="project" value="TreeGrafter"/>
</dbReference>
<feature type="region of interest" description="Disordered" evidence="1">
    <location>
        <begin position="460"/>
        <end position="480"/>
    </location>
</feature>
<feature type="compositionally biased region" description="Acidic residues" evidence="1">
    <location>
        <begin position="648"/>
        <end position="658"/>
    </location>
</feature>
<comment type="caution">
    <text evidence="3">The sequence shown here is derived from an EMBL/GenBank/DDBJ whole genome shotgun (WGS) entry which is preliminary data.</text>
</comment>
<dbReference type="PANTHER" id="PTHR22929:SF0">
    <property type="entry name" value="TRANSCRIPTION FACTOR TFIIIB COMPONENT B'' HOMOLOG"/>
    <property type="match status" value="1"/>
</dbReference>
<feature type="compositionally biased region" description="Basic residues" evidence="1">
    <location>
        <begin position="411"/>
        <end position="423"/>
    </location>
</feature>
<feature type="region of interest" description="Disordered" evidence="1">
    <location>
        <begin position="631"/>
        <end position="684"/>
    </location>
</feature>
<gene>
    <name evidence="3" type="ORF">RJ639_041327</name>
</gene>
<sequence>MAFDLDPFADIFPDGSVKNVRAGGKFQPKAKLRPRKESSASAACVQPTHTVTVTHELAGVPPGNNKDELSGIRTSADDRSFHLVNPSSDLHSCFGRSEGENTDIFIGLDSFDDFIPQSIPVREAPDAHVSETTNAKGLGVRVPPPVDDGARECSTVDACVPPEPATLDPLTSGEAALSIRDESFHVENSSFETEFRETDTLCYLETLDVIPETNGSDAVEAVSCLEDDHAVPSRTENIDEGSVPSFENDDIIDFSSMQFSDSSPIDPLSHIPVFEEPENSFETPHADATMPGKDNQRARRERRKSSTVSGLSTSCQEDEAGGSLGRRRKRINACQLIDESADEGLDDGGSPAECPGGSNMDEDNNDKDYQVENESEDRKVPRKSQKPVTDKEKRIRKRKKVDASSDQSSKAPKKFSHSTRRNRRQVDKALLDIPEDEVDFQRLPIKDLILLAEHKERIMNKEATTSGTQRQSTANTSTHYNEDDAFASEEGRDLNDVEASPVIQEVSTFFNYQTYMDKTPIARWSKQDTELFYEGPMASTDIGDLCVFVRGCIAAASGSGYVGKAVRQFGTDLSMIQQLFPGRTRRQVKLKYKKEERQQPLRLREALTTRANDHSHFELVIERLQQIAAEKKQNSNRDESDGLAGEQAAEEVATETNEEVDKSEQFDDETHATEQNDIAIDSPLKSYDFENDYYGWSPN</sequence>
<feature type="compositionally biased region" description="Basic and acidic residues" evidence="1">
    <location>
        <begin position="659"/>
        <end position="674"/>
    </location>
</feature>
<name>A0AA89B2C2_9ASTE</name>
<keyword evidence="4" id="KW-1185">Reference proteome</keyword>
<feature type="compositionally biased region" description="Polar residues" evidence="1">
    <location>
        <begin position="306"/>
        <end position="315"/>
    </location>
</feature>
<dbReference type="GO" id="GO:0001156">
    <property type="term" value="F:TFIIIC-class transcription factor complex binding"/>
    <property type="evidence" value="ECO:0007669"/>
    <property type="project" value="TreeGrafter"/>
</dbReference>
<organism evidence="3 4">
    <name type="scientific">Escallonia herrerae</name>
    <dbReference type="NCBI Taxonomy" id="1293975"/>
    <lineage>
        <taxon>Eukaryota</taxon>
        <taxon>Viridiplantae</taxon>
        <taxon>Streptophyta</taxon>
        <taxon>Embryophyta</taxon>
        <taxon>Tracheophyta</taxon>
        <taxon>Spermatophyta</taxon>
        <taxon>Magnoliopsida</taxon>
        <taxon>eudicotyledons</taxon>
        <taxon>Gunneridae</taxon>
        <taxon>Pentapetalae</taxon>
        <taxon>asterids</taxon>
        <taxon>campanulids</taxon>
        <taxon>Escalloniales</taxon>
        <taxon>Escalloniaceae</taxon>
        <taxon>Escallonia</taxon>
    </lineage>
</organism>
<protein>
    <recommendedName>
        <fullName evidence="2">Transcription factor TFIIIB component B'' Myb domain-containing protein</fullName>
    </recommendedName>
</protein>
<feature type="domain" description="Transcription factor TFIIIB component B'' Myb" evidence="2">
    <location>
        <begin position="564"/>
        <end position="627"/>
    </location>
</feature>
<dbReference type="PANTHER" id="PTHR22929">
    <property type="entry name" value="RNA POLYMERASE III TRANSCRIPTION INITIATION FACTOR B"/>
    <property type="match status" value="1"/>
</dbReference>
<feature type="region of interest" description="Disordered" evidence="1">
    <location>
        <begin position="26"/>
        <end position="45"/>
    </location>
</feature>
<proteinExistence type="predicted"/>
<dbReference type="Pfam" id="PF15963">
    <property type="entry name" value="Myb_DNA-bind_7"/>
    <property type="match status" value="1"/>
</dbReference>
<accession>A0AA89B2C2</accession>
<reference evidence="3" key="1">
    <citation type="submission" date="2022-12" db="EMBL/GenBank/DDBJ databases">
        <title>Draft genome assemblies for two species of Escallonia (Escalloniales).</title>
        <authorList>
            <person name="Chanderbali A."/>
            <person name="Dervinis C."/>
            <person name="Anghel I."/>
            <person name="Soltis D."/>
            <person name="Soltis P."/>
            <person name="Zapata F."/>
        </authorList>
    </citation>
    <scope>NUCLEOTIDE SEQUENCE</scope>
    <source>
        <strain evidence="3">UCBG64.0493</strain>
        <tissue evidence="3">Leaf</tissue>
    </source>
</reference>
<feature type="region of interest" description="Disordered" evidence="1">
    <location>
        <begin position="340"/>
        <end position="423"/>
    </location>
</feature>
<evidence type="ECO:0000259" key="2">
    <source>
        <dbReference type="Pfam" id="PF15963"/>
    </source>
</evidence>
<dbReference type="Proteomes" id="UP001188597">
    <property type="component" value="Unassembled WGS sequence"/>
</dbReference>
<feature type="compositionally biased region" description="Basic and acidic residues" evidence="1">
    <location>
        <begin position="631"/>
        <end position="640"/>
    </location>
</feature>
<dbReference type="InterPro" id="IPR039467">
    <property type="entry name" value="TFIIIB_B''_Myb"/>
</dbReference>
<evidence type="ECO:0000313" key="4">
    <source>
        <dbReference type="Proteomes" id="UP001188597"/>
    </source>
</evidence>
<feature type="compositionally biased region" description="Polar residues" evidence="1">
    <location>
        <begin position="462"/>
        <end position="479"/>
    </location>
</feature>
<feature type="compositionally biased region" description="Acidic residues" evidence="1">
    <location>
        <begin position="360"/>
        <end position="375"/>
    </location>
</feature>
<dbReference type="AlphaFoldDB" id="A0AA89B2C2"/>
<dbReference type="EMBL" id="JAVXUP010000490">
    <property type="protein sequence ID" value="KAK3026714.1"/>
    <property type="molecule type" value="Genomic_DNA"/>
</dbReference>
<dbReference type="InterPro" id="IPR001005">
    <property type="entry name" value="SANT/Myb"/>
</dbReference>
<feature type="region of interest" description="Disordered" evidence="1">
    <location>
        <begin position="279"/>
        <end position="325"/>
    </location>
</feature>